<dbReference type="OrthoDB" id="7312725at2759"/>
<feature type="region of interest" description="Disordered" evidence="6">
    <location>
        <begin position="296"/>
        <end position="364"/>
    </location>
</feature>
<evidence type="ECO:0000259" key="7">
    <source>
        <dbReference type="PROSITE" id="PS50950"/>
    </source>
</evidence>
<feature type="region of interest" description="Disordered" evidence="6">
    <location>
        <begin position="463"/>
        <end position="486"/>
    </location>
</feature>
<evidence type="ECO:0000256" key="3">
    <source>
        <dbReference type="ARBA" id="ARBA00022833"/>
    </source>
</evidence>
<dbReference type="SUPFAM" id="SSF57716">
    <property type="entry name" value="Glucocorticoid receptor-like (DNA-binding domain)"/>
    <property type="match status" value="3"/>
</dbReference>
<dbReference type="Pfam" id="PF05485">
    <property type="entry name" value="THAP"/>
    <property type="match status" value="3"/>
</dbReference>
<sequence length="801" mass="90578">MEGKVYVEKGTFCAVKNCNSSYHITRHLSGDEAINYFRCPRDEAVKMKWIEACGRAQVQYVCSLHFEEEQLVRDHENRSVSLQPGSIPTLNLPKNETAEDVVVEQVMLMEPVSMPARGTKPIARKSTVPPILKKPMRKKDDDDLEEFSRMMESEVEPVEKSESVEKITEEELLECLSSPSHREEEKTEEVDPSLPEAYVLLSKCDLPENTTTVYLENENKLQEEKECCVGDCPNTESTRIRGKPLMFYEFPKDSKARRKWIEWTKVHPKRMDPIYICSDHFTLADFDEKNETELKSYAVPSKKPRREERMREEAPPEKQGRSRLKSTHVVRHELESEPEEDEEAKKAKKAKFSPKKTAEEEKKARKSSKLSGIKCCVEGCLTKQGDGLHFYPFPNEKPVRAAWLVASKYSGPMTETTAVCSRHFLAKDFVPTPGSVLPSTRLRRGTIPSKFLPDKSKKFKATRKRKILKESSSEDEGPDSYLDQLPPEIRKGLEQKEEKTKKLGKKIEIIAEFDEENDGSIKKSYKVVIKKIKRKGPEGERKRGLLMDCKNSLILVKKIIEGLDITRMQEIKFKPGDVEESRVVLTGTGGGPKPQGSLPVLTSLNQGSMSPVTTLKVPVVKTQDGQAFVRVPNPSGQQVQISLPQSFIVQGQQQQPLLLLQGQGLQKQVLLKAPPLVKTQDKSPSTSSLATTTATTTTASADKPILPKSNAAVKQDEEKEKRALNSAEELAKMEDEMAKCKLAFELQRYKNSAQKQGAKIKVLQQSKRRLERRLHVLKKTLDLARKESFMCVLEPDVEGKA</sequence>
<feature type="domain" description="THAP-type" evidence="7">
    <location>
        <begin position="370"/>
        <end position="451"/>
    </location>
</feature>
<dbReference type="EnsemblMetazoa" id="XM_014405348.2">
    <property type="protein sequence ID" value="XP_014260834.1"/>
    <property type="gene ID" value="LOC106673273"/>
</dbReference>
<dbReference type="PROSITE" id="PS50950">
    <property type="entry name" value="ZF_THAP"/>
    <property type="match status" value="3"/>
</dbReference>
<evidence type="ECO:0000256" key="1">
    <source>
        <dbReference type="ARBA" id="ARBA00022723"/>
    </source>
</evidence>
<evidence type="ECO:0000256" key="4">
    <source>
        <dbReference type="ARBA" id="ARBA00023125"/>
    </source>
</evidence>
<keyword evidence="4 5" id="KW-0238">DNA-binding</keyword>
<name>A0A8I6SCQ2_CIMLE</name>
<reference evidence="8" key="1">
    <citation type="submission" date="2022-01" db="UniProtKB">
        <authorList>
            <consortium name="EnsemblMetazoa"/>
        </authorList>
    </citation>
    <scope>IDENTIFICATION</scope>
</reference>
<dbReference type="GO" id="GO:0003677">
    <property type="term" value="F:DNA binding"/>
    <property type="evidence" value="ECO:0007669"/>
    <property type="project" value="UniProtKB-UniRule"/>
</dbReference>
<dbReference type="InterPro" id="IPR052224">
    <property type="entry name" value="THAP_domain_protein"/>
</dbReference>
<proteinExistence type="predicted"/>
<dbReference type="Proteomes" id="UP000494040">
    <property type="component" value="Unassembled WGS sequence"/>
</dbReference>
<dbReference type="PANTHER" id="PTHR46927">
    <property type="entry name" value="AGAP005574-PA"/>
    <property type="match status" value="1"/>
</dbReference>
<feature type="domain" description="THAP-type" evidence="7">
    <location>
        <begin position="9"/>
        <end position="91"/>
    </location>
</feature>
<dbReference type="SMART" id="SM00692">
    <property type="entry name" value="DM3"/>
    <property type="match status" value="3"/>
</dbReference>
<dbReference type="GO" id="GO:0008270">
    <property type="term" value="F:zinc ion binding"/>
    <property type="evidence" value="ECO:0007669"/>
    <property type="project" value="UniProtKB-KW"/>
</dbReference>
<feature type="region of interest" description="Disordered" evidence="6">
    <location>
        <begin position="677"/>
        <end position="720"/>
    </location>
</feature>
<dbReference type="SMART" id="SM00980">
    <property type="entry name" value="THAP"/>
    <property type="match status" value="3"/>
</dbReference>
<evidence type="ECO:0000313" key="8">
    <source>
        <dbReference type="EnsemblMetazoa" id="XP_014260834.1"/>
    </source>
</evidence>
<dbReference type="KEGG" id="clec:106673273"/>
<feature type="domain" description="THAP-type" evidence="7">
    <location>
        <begin position="221"/>
        <end position="303"/>
    </location>
</feature>
<organism evidence="8 9">
    <name type="scientific">Cimex lectularius</name>
    <name type="common">Bed bug</name>
    <name type="synonym">Acanthia lectularia</name>
    <dbReference type="NCBI Taxonomy" id="79782"/>
    <lineage>
        <taxon>Eukaryota</taxon>
        <taxon>Metazoa</taxon>
        <taxon>Ecdysozoa</taxon>
        <taxon>Arthropoda</taxon>
        <taxon>Hexapoda</taxon>
        <taxon>Insecta</taxon>
        <taxon>Pterygota</taxon>
        <taxon>Neoptera</taxon>
        <taxon>Paraneoptera</taxon>
        <taxon>Hemiptera</taxon>
        <taxon>Heteroptera</taxon>
        <taxon>Panheteroptera</taxon>
        <taxon>Cimicomorpha</taxon>
        <taxon>Cimicidae</taxon>
        <taxon>Cimex</taxon>
    </lineage>
</organism>
<evidence type="ECO:0000256" key="2">
    <source>
        <dbReference type="ARBA" id="ARBA00022771"/>
    </source>
</evidence>
<feature type="compositionally biased region" description="Basic and acidic residues" evidence="6">
    <location>
        <begin position="305"/>
        <end position="320"/>
    </location>
</feature>
<dbReference type="AlphaFoldDB" id="A0A8I6SCQ2"/>
<evidence type="ECO:0000313" key="9">
    <source>
        <dbReference type="Proteomes" id="UP000494040"/>
    </source>
</evidence>
<dbReference type="InterPro" id="IPR006612">
    <property type="entry name" value="THAP_Znf"/>
</dbReference>
<protein>
    <recommendedName>
        <fullName evidence="7">THAP-type domain-containing protein</fullName>
    </recommendedName>
</protein>
<feature type="compositionally biased region" description="Low complexity" evidence="6">
    <location>
        <begin position="685"/>
        <end position="701"/>
    </location>
</feature>
<accession>A0A8I6SCQ2</accession>
<dbReference type="PANTHER" id="PTHR46927:SF3">
    <property type="entry name" value="THAP-TYPE DOMAIN-CONTAINING PROTEIN"/>
    <property type="match status" value="1"/>
</dbReference>
<evidence type="ECO:0000256" key="5">
    <source>
        <dbReference type="PROSITE-ProRule" id="PRU00309"/>
    </source>
</evidence>
<keyword evidence="2 5" id="KW-0863">Zinc-finger</keyword>
<keyword evidence="1" id="KW-0479">Metal-binding</keyword>
<keyword evidence="3" id="KW-0862">Zinc</keyword>
<evidence type="ECO:0000256" key="6">
    <source>
        <dbReference type="SAM" id="MobiDB-lite"/>
    </source>
</evidence>
<dbReference type="EnsemblMetazoa" id="XM_014405347.2">
    <property type="protein sequence ID" value="XP_014260833.1"/>
    <property type="gene ID" value="LOC106673273"/>
</dbReference>
<keyword evidence="9" id="KW-1185">Reference proteome</keyword>
<gene>
    <name evidence="8" type="primary">106673273</name>
</gene>